<reference evidence="2" key="3">
    <citation type="submission" date="2022-06" db="UniProtKB">
        <authorList>
            <consortium name="EnsemblPlants"/>
        </authorList>
    </citation>
    <scope>IDENTIFICATION</scope>
</reference>
<feature type="compositionally biased region" description="Polar residues" evidence="1">
    <location>
        <begin position="1"/>
        <end position="10"/>
    </location>
</feature>
<reference evidence="3" key="1">
    <citation type="journal article" date="2013" name="Nature">
        <title>Draft genome of the wheat A-genome progenitor Triticum urartu.</title>
        <authorList>
            <person name="Ling H.Q."/>
            <person name="Zhao S."/>
            <person name="Liu D."/>
            <person name="Wang J."/>
            <person name="Sun H."/>
            <person name="Zhang C."/>
            <person name="Fan H."/>
            <person name="Li D."/>
            <person name="Dong L."/>
            <person name="Tao Y."/>
            <person name="Gao C."/>
            <person name="Wu H."/>
            <person name="Li Y."/>
            <person name="Cui Y."/>
            <person name="Guo X."/>
            <person name="Zheng S."/>
            <person name="Wang B."/>
            <person name="Yu K."/>
            <person name="Liang Q."/>
            <person name="Yang W."/>
            <person name="Lou X."/>
            <person name="Chen J."/>
            <person name="Feng M."/>
            <person name="Jian J."/>
            <person name="Zhang X."/>
            <person name="Luo G."/>
            <person name="Jiang Y."/>
            <person name="Liu J."/>
            <person name="Wang Z."/>
            <person name="Sha Y."/>
            <person name="Zhang B."/>
            <person name="Wu H."/>
            <person name="Tang D."/>
            <person name="Shen Q."/>
            <person name="Xue P."/>
            <person name="Zou S."/>
            <person name="Wang X."/>
            <person name="Liu X."/>
            <person name="Wang F."/>
            <person name="Yang Y."/>
            <person name="An X."/>
            <person name="Dong Z."/>
            <person name="Zhang K."/>
            <person name="Zhang X."/>
            <person name="Luo M.C."/>
            <person name="Dvorak J."/>
            <person name="Tong Y."/>
            <person name="Wang J."/>
            <person name="Yang H."/>
            <person name="Li Z."/>
            <person name="Wang D."/>
            <person name="Zhang A."/>
            <person name="Wang J."/>
        </authorList>
    </citation>
    <scope>NUCLEOTIDE SEQUENCE</scope>
    <source>
        <strain evidence="3">cv. G1812</strain>
    </source>
</reference>
<proteinExistence type="predicted"/>
<sequence length="118" mass="12531">PAREATTSHLSPHGHGNPNASPPIAADSSPSLFPIQIHAQPPSPRGCHILDLPRRRPKHQTLHLRLPPSIAPPPPHPLPLCSLLRSAMGAPAAVAVLRHPRKVSPLLMFMGVVVEEGG</sequence>
<dbReference type="Proteomes" id="UP000015106">
    <property type="component" value="Chromosome 2"/>
</dbReference>
<reference evidence="2" key="2">
    <citation type="submission" date="2018-03" db="EMBL/GenBank/DDBJ databases">
        <title>The Triticum urartu genome reveals the dynamic nature of wheat genome evolution.</title>
        <authorList>
            <person name="Ling H."/>
            <person name="Ma B."/>
            <person name="Shi X."/>
            <person name="Liu H."/>
            <person name="Dong L."/>
            <person name="Sun H."/>
            <person name="Cao Y."/>
            <person name="Gao Q."/>
            <person name="Zheng S."/>
            <person name="Li Y."/>
            <person name="Yu Y."/>
            <person name="Du H."/>
            <person name="Qi M."/>
            <person name="Li Y."/>
            <person name="Yu H."/>
            <person name="Cui Y."/>
            <person name="Wang N."/>
            <person name="Chen C."/>
            <person name="Wu H."/>
            <person name="Zhao Y."/>
            <person name="Zhang J."/>
            <person name="Li Y."/>
            <person name="Zhou W."/>
            <person name="Zhang B."/>
            <person name="Hu W."/>
            <person name="Eijk M."/>
            <person name="Tang J."/>
            <person name="Witsenboer H."/>
            <person name="Zhao S."/>
            <person name="Li Z."/>
            <person name="Zhang A."/>
            <person name="Wang D."/>
            <person name="Liang C."/>
        </authorList>
    </citation>
    <scope>NUCLEOTIDE SEQUENCE [LARGE SCALE GENOMIC DNA]</scope>
    <source>
        <strain evidence="2">cv. G1812</strain>
    </source>
</reference>
<evidence type="ECO:0000313" key="2">
    <source>
        <dbReference type="EnsemblPlants" id="TuG1812G0200002779.01.T01"/>
    </source>
</evidence>
<evidence type="ECO:0000256" key="1">
    <source>
        <dbReference type="SAM" id="MobiDB-lite"/>
    </source>
</evidence>
<name>A0A8R7THA9_TRIUA</name>
<accession>A0A8R7THA9</accession>
<evidence type="ECO:0000313" key="3">
    <source>
        <dbReference type="Proteomes" id="UP000015106"/>
    </source>
</evidence>
<feature type="compositionally biased region" description="Low complexity" evidence="1">
    <location>
        <begin position="18"/>
        <end position="31"/>
    </location>
</feature>
<keyword evidence="3" id="KW-1185">Reference proteome</keyword>
<dbReference type="AlphaFoldDB" id="A0A8R7THA9"/>
<dbReference type="EnsemblPlants" id="TuG1812G0200002779.01.T01">
    <property type="protein sequence ID" value="TuG1812G0200002779.01.T01"/>
    <property type="gene ID" value="TuG1812G0200002779.01"/>
</dbReference>
<protein>
    <submittedName>
        <fullName evidence="2">Uncharacterized protein</fullName>
    </submittedName>
</protein>
<dbReference type="Gramene" id="TuG1812G0200002779.01.T01">
    <property type="protein sequence ID" value="TuG1812G0200002779.01.T01"/>
    <property type="gene ID" value="TuG1812G0200002779.01"/>
</dbReference>
<organism evidence="2 3">
    <name type="scientific">Triticum urartu</name>
    <name type="common">Red wild einkorn</name>
    <name type="synonym">Crithodium urartu</name>
    <dbReference type="NCBI Taxonomy" id="4572"/>
    <lineage>
        <taxon>Eukaryota</taxon>
        <taxon>Viridiplantae</taxon>
        <taxon>Streptophyta</taxon>
        <taxon>Embryophyta</taxon>
        <taxon>Tracheophyta</taxon>
        <taxon>Spermatophyta</taxon>
        <taxon>Magnoliopsida</taxon>
        <taxon>Liliopsida</taxon>
        <taxon>Poales</taxon>
        <taxon>Poaceae</taxon>
        <taxon>BOP clade</taxon>
        <taxon>Pooideae</taxon>
        <taxon>Triticodae</taxon>
        <taxon>Triticeae</taxon>
        <taxon>Triticinae</taxon>
        <taxon>Triticum</taxon>
    </lineage>
</organism>
<feature type="region of interest" description="Disordered" evidence="1">
    <location>
        <begin position="1"/>
        <end position="50"/>
    </location>
</feature>